<organism evidence="2 3">
    <name type="scientific">Penicillium patulum</name>
    <name type="common">Penicillium griseofulvum</name>
    <dbReference type="NCBI Taxonomy" id="5078"/>
    <lineage>
        <taxon>Eukaryota</taxon>
        <taxon>Fungi</taxon>
        <taxon>Dikarya</taxon>
        <taxon>Ascomycota</taxon>
        <taxon>Pezizomycotina</taxon>
        <taxon>Eurotiomycetes</taxon>
        <taxon>Eurotiomycetidae</taxon>
        <taxon>Eurotiales</taxon>
        <taxon>Aspergillaceae</taxon>
        <taxon>Penicillium</taxon>
    </lineage>
</organism>
<dbReference type="AlphaFoldDB" id="A0A135LLI1"/>
<proteinExistence type="predicted"/>
<evidence type="ECO:0000313" key="2">
    <source>
        <dbReference type="EMBL" id="KXG49821.1"/>
    </source>
</evidence>
<evidence type="ECO:0000259" key="1">
    <source>
        <dbReference type="SMART" id="SM00860"/>
    </source>
</evidence>
<gene>
    <name evidence="2" type="ORF">PGRI_057890</name>
</gene>
<dbReference type="InterPro" id="IPR018958">
    <property type="entry name" value="Knr4/Smi1-like_dom"/>
</dbReference>
<dbReference type="SUPFAM" id="SSF160631">
    <property type="entry name" value="SMI1/KNR4-like"/>
    <property type="match status" value="1"/>
</dbReference>
<dbReference type="Gene3D" id="3.40.1580.10">
    <property type="entry name" value="SMI1/KNR4-like"/>
    <property type="match status" value="1"/>
</dbReference>
<reference evidence="2 3" key="1">
    <citation type="journal article" date="2016" name="BMC Genomics">
        <title>Genome sequencing and secondary metabolism of the postharvest pathogen Penicillium griseofulvum.</title>
        <authorList>
            <person name="Banani H."/>
            <person name="Marcet-Houben M."/>
            <person name="Ballester A.R."/>
            <person name="Abbruscato P."/>
            <person name="Gonzalez-Candelas L."/>
            <person name="Gabaldon T."/>
            <person name="Spadaro D."/>
        </authorList>
    </citation>
    <scope>NUCLEOTIDE SEQUENCE [LARGE SCALE GENOMIC DNA]</scope>
    <source>
        <strain evidence="2 3">PG3</strain>
    </source>
</reference>
<feature type="domain" description="Knr4/Smi1-like" evidence="1">
    <location>
        <begin position="339"/>
        <end position="474"/>
    </location>
</feature>
<dbReference type="Pfam" id="PF09346">
    <property type="entry name" value="SMI1_KNR4"/>
    <property type="match status" value="1"/>
</dbReference>
<dbReference type="RefSeq" id="XP_040648357.1">
    <property type="nucleotide sequence ID" value="XM_040793502.1"/>
</dbReference>
<dbReference type="EMBL" id="LHQR01000048">
    <property type="protein sequence ID" value="KXG49821.1"/>
    <property type="molecule type" value="Genomic_DNA"/>
</dbReference>
<dbReference type="OrthoDB" id="2788868at2759"/>
<evidence type="ECO:0000313" key="3">
    <source>
        <dbReference type="Proteomes" id="UP000070168"/>
    </source>
</evidence>
<name>A0A135LLI1_PENPA</name>
<accession>A0A135LLI1</accession>
<dbReference type="Proteomes" id="UP000070168">
    <property type="component" value="Unassembled WGS sequence"/>
</dbReference>
<dbReference type="InterPro" id="IPR037883">
    <property type="entry name" value="Knr4/Smi1-like_sf"/>
</dbReference>
<dbReference type="SMART" id="SM00860">
    <property type="entry name" value="SMI1_KNR4"/>
    <property type="match status" value="1"/>
</dbReference>
<dbReference type="GeneID" id="63708802"/>
<sequence>MSIQWVDRQGRYTTLPKLTKDYIDKENPSEAVDGILHLTELLILSNNLVEAHLIASAVYRLVKAFNFIDGERLDGVYTPTTLDIFWTVKQSTFPRPKTALPSHPKGPDTWLAKHQWDKYRECTRTGWMLEHVGLAEPENPSSIWRETEDPAMLAMCVRLLAKTTIPCTYPCDNLAREALEVAQKFYSIPDTPAEECGRGPEKPKRQSYLLYRRLVVELAIRLGEFQTGADILGQGLGDEGDLRDILMMPGIYDVLPLLARGGKESNPFFIPKEDAVVMAREIIAALELRAEHGRQWALHPSKVGWRELLDRLAEGAFKAHPKECRDMGIESAKDLLYEPATEEEIAAAEEKVGELPADFKEMVRVANGFVGGWHFFAGGIAGIQSITIDDGCGEIGYIHYEDVMENIEYQMIRLMPGAECDGFDHFIIPPRHWKEAMVRAGKEVKDGKYQYWHWTSWSGSGISHWDSVRDFVCSCVEEVEEMIETGEEEDWEPRTDL</sequence>
<protein>
    <recommendedName>
        <fullName evidence="1">Knr4/Smi1-like domain-containing protein</fullName>
    </recommendedName>
</protein>
<comment type="caution">
    <text evidence="2">The sequence shown here is derived from an EMBL/GenBank/DDBJ whole genome shotgun (WGS) entry which is preliminary data.</text>
</comment>
<keyword evidence="3" id="KW-1185">Reference proteome</keyword>
<dbReference type="OMA" id="GWHFFAG"/>